<dbReference type="InterPro" id="IPR036397">
    <property type="entry name" value="RNaseH_sf"/>
</dbReference>
<feature type="domain" description="RNase H type-1" evidence="1">
    <location>
        <begin position="5"/>
        <end position="134"/>
    </location>
</feature>
<reference evidence="3" key="1">
    <citation type="submission" date="2016-10" db="EMBL/GenBank/DDBJ databases">
        <title>Comparative genomics uncovers the prolific and rare metabolic potential of the cyanobacterial genus Moorea.</title>
        <authorList>
            <person name="Leao T."/>
            <person name="Castelao G."/>
            <person name="Korobeynikov A."/>
            <person name="Monroe E.A."/>
            <person name="Podell S."/>
            <person name="Glukhov E."/>
            <person name="Allen E."/>
            <person name="Gerwick W.H."/>
            <person name="Gerwick L."/>
        </authorList>
    </citation>
    <scope>NUCLEOTIDE SEQUENCE [LARGE SCALE GENOMIC DNA]</scope>
    <source>
        <strain evidence="3">PAL-8-15-08-1</strain>
    </source>
</reference>
<accession>A0A1D8TRB9</accession>
<dbReference type="OrthoDB" id="421148at2"/>
<gene>
    <name evidence="2" type="ORF">BJP34_12615</name>
</gene>
<name>A0A1D8TRB9_9CYAN</name>
<dbReference type="STRING" id="1458985.BJP34_12615"/>
<sequence length="140" mass="15907">MTDKSNNLAIIHFDGVSKKRTNQSACAAIIQYQGEVYPVSQYLGFTTQNQTEYMGLILGLQKTLKLGAKQAKIYGDCEVVINQLHGDYMVKNNNLVTFHTRAKTLLDKLDFYELIWINKTQNLEADQLANDCIDLEKSQK</sequence>
<proteinExistence type="predicted"/>
<dbReference type="CDD" id="cd09279">
    <property type="entry name" value="RNase_HI_like"/>
    <property type="match status" value="1"/>
</dbReference>
<dbReference type="RefSeq" id="WP_070392647.1">
    <property type="nucleotide sequence ID" value="NZ_CP017599.1"/>
</dbReference>
<dbReference type="Gene3D" id="3.30.420.10">
    <property type="entry name" value="Ribonuclease H-like superfamily/Ribonuclease H"/>
    <property type="match status" value="1"/>
</dbReference>
<dbReference type="AlphaFoldDB" id="A0A1D8TRB9"/>
<dbReference type="KEGG" id="mpro:BJP34_12615"/>
<evidence type="ECO:0000259" key="1">
    <source>
        <dbReference type="PROSITE" id="PS50879"/>
    </source>
</evidence>
<dbReference type="GO" id="GO:0004523">
    <property type="term" value="F:RNA-DNA hybrid ribonuclease activity"/>
    <property type="evidence" value="ECO:0007669"/>
    <property type="project" value="InterPro"/>
</dbReference>
<dbReference type="PROSITE" id="PS50879">
    <property type="entry name" value="RNASE_H_1"/>
    <property type="match status" value="1"/>
</dbReference>
<dbReference type="InterPro" id="IPR012337">
    <property type="entry name" value="RNaseH-like_sf"/>
</dbReference>
<evidence type="ECO:0000313" key="2">
    <source>
        <dbReference type="EMBL" id="AOX00180.1"/>
    </source>
</evidence>
<dbReference type="Proteomes" id="UP000177870">
    <property type="component" value="Chromosome"/>
</dbReference>
<dbReference type="PANTHER" id="PTHR48475">
    <property type="entry name" value="RIBONUCLEASE H"/>
    <property type="match status" value="1"/>
</dbReference>
<dbReference type="EMBL" id="CP017599">
    <property type="protein sequence ID" value="AOX00180.1"/>
    <property type="molecule type" value="Genomic_DNA"/>
</dbReference>
<dbReference type="SUPFAM" id="SSF53098">
    <property type="entry name" value="Ribonuclease H-like"/>
    <property type="match status" value="1"/>
</dbReference>
<protein>
    <recommendedName>
        <fullName evidence="1">RNase H type-1 domain-containing protein</fullName>
    </recommendedName>
</protein>
<dbReference type="PANTHER" id="PTHR48475:SF1">
    <property type="entry name" value="RNASE H TYPE-1 DOMAIN-CONTAINING PROTEIN"/>
    <property type="match status" value="1"/>
</dbReference>
<dbReference type="InterPro" id="IPR002156">
    <property type="entry name" value="RNaseH_domain"/>
</dbReference>
<dbReference type="GO" id="GO:0003676">
    <property type="term" value="F:nucleic acid binding"/>
    <property type="evidence" value="ECO:0007669"/>
    <property type="project" value="InterPro"/>
</dbReference>
<organism evidence="2 3">
    <name type="scientific">Moorena producens PAL-8-15-08-1</name>
    <dbReference type="NCBI Taxonomy" id="1458985"/>
    <lineage>
        <taxon>Bacteria</taxon>
        <taxon>Bacillati</taxon>
        <taxon>Cyanobacteriota</taxon>
        <taxon>Cyanophyceae</taxon>
        <taxon>Coleofasciculales</taxon>
        <taxon>Coleofasciculaceae</taxon>
        <taxon>Moorena</taxon>
    </lineage>
</organism>
<evidence type="ECO:0000313" key="3">
    <source>
        <dbReference type="Proteomes" id="UP000177870"/>
    </source>
</evidence>
<dbReference type="Pfam" id="PF13456">
    <property type="entry name" value="RVT_3"/>
    <property type="match status" value="1"/>
</dbReference>